<feature type="region of interest" description="Disordered" evidence="5">
    <location>
        <begin position="1"/>
        <end position="62"/>
    </location>
</feature>
<feature type="region of interest" description="Disordered" evidence="5">
    <location>
        <begin position="799"/>
        <end position="830"/>
    </location>
</feature>
<feature type="compositionally biased region" description="Polar residues" evidence="5">
    <location>
        <begin position="670"/>
        <end position="683"/>
    </location>
</feature>
<evidence type="ECO:0000256" key="4">
    <source>
        <dbReference type="RuleBase" id="RU361214"/>
    </source>
</evidence>
<feature type="compositionally biased region" description="Low complexity" evidence="5">
    <location>
        <begin position="799"/>
        <end position="824"/>
    </location>
</feature>
<accession>S3CW16</accession>
<dbReference type="PANTHER" id="PTHR13430:SF4">
    <property type="entry name" value="AUTOPHAGY-RELATED PROTEIN 13"/>
    <property type="match status" value="1"/>
</dbReference>
<organism evidence="7 8">
    <name type="scientific">Ophiostoma piceae (strain UAMH 11346)</name>
    <name type="common">Sap stain fungus</name>
    <dbReference type="NCBI Taxonomy" id="1262450"/>
    <lineage>
        <taxon>Eukaryota</taxon>
        <taxon>Fungi</taxon>
        <taxon>Dikarya</taxon>
        <taxon>Ascomycota</taxon>
        <taxon>Pezizomycotina</taxon>
        <taxon>Sordariomycetes</taxon>
        <taxon>Sordariomycetidae</taxon>
        <taxon>Ophiostomatales</taxon>
        <taxon>Ophiostomataceae</taxon>
        <taxon>Ophiostoma</taxon>
    </lineage>
</organism>
<dbReference type="VEuPathDB" id="FungiDB:F503_00144"/>
<dbReference type="InterPro" id="IPR036570">
    <property type="entry name" value="HORMA_dom_sf"/>
</dbReference>
<dbReference type="GO" id="GO:0000407">
    <property type="term" value="C:phagophore assembly site"/>
    <property type="evidence" value="ECO:0007669"/>
    <property type="project" value="TreeGrafter"/>
</dbReference>
<evidence type="ECO:0000256" key="3">
    <source>
        <dbReference type="ARBA" id="ARBA00023006"/>
    </source>
</evidence>
<dbReference type="AlphaFoldDB" id="S3CW16"/>
<feature type="compositionally biased region" description="Basic and acidic residues" evidence="5">
    <location>
        <begin position="1126"/>
        <end position="1140"/>
    </location>
</feature>
<protein>
    <recommendedName>
        <fullName evidence="2 4">Autophagy-related protein 13</fullName>
    </recommendedName>
</protein>
<name>S3CW16_OPHP1</name>
<dbReference type="Gene3D" id="3.30.900.10">
    <property type="entry name" value="HORMA domain"/>
    <property type="match status" value="1"/>
</dbReference>
<evidence type="ECO:0000313" key="8">
    <source>
        <dbReference type="Proteomes" id="UP000016923"/>
    </source>
</evidence>
<feature type="compositionally biased region" description="Gly residues" evidence="5">
    <location>
        <begin position="233"/>
        <end position="259"/>
    </location>
</feature>
<gene>
    <name evidence="7" type="ORF">F503_00144</name>
</gene>
<feature type="compositionally biased region" description="Low complexity" evidence="5">
    <location>
        <begin position="50"/>
        <end position="59"/>
    </location>
</feature>
<dbReference type="GO" id="GO:0005829">
    <property type="term" value="C:cytosol"/>
    <property type="evidence" value="ECO:0007669"/>
    <property type="project" value="TreeGrafter"/>
</dbReference>
<keyword evidence="8" id="KW-1185">Reference proteome</keyword>
<dbReference type="OrthoDB" id="70161at2759"/>
<reference evidence="7 8" key="1">
    <citation type="journal article" date="2013" name="BMC Genomics">
        <title>The genome and transcriptome of the pine saprophyte Ophiostoma piceae, and a comparison with the bark beetle-associated pine pathogen Grosmannia clavigera.</title>
        <authorList>
            <person name="Haridas S."/>
            <person name="Wang Y."/>
            <person name="Lim L."/>
            <person name="Massoumi Alamouti S."/>
            <person name="Jackman S."/>
            <person name="Docking R."/>
            <person name="Robertson G."/>
            <person name="Birol I."/>
            <person name="Bohlmann J."/>
            <person name="Breuil C."/>
        </authorList>
    </citation>
    <scope>NUCLEOTIDE SEQUENCE [LARGE SCALE GENOMIC DNA]</scope>
    <source>
        <strain evidence="7 8">UAMH 11346</strain>
    </source>
</reference>
<feature type="compositionally biased region" description="Polar residues" evidence="5">
    <location>
        <begin position="17"/>
        <end position="29"/>
    </location>
</feature>
<feature type="compositionally biased region" description="Polar residues" evidence="5">
    <location>
        <begin position="755"/>
        <end position="768"/>
    </location>
</feature>
<feature type="region of interest" description="Disordered" evidence="5">
    <location>
        <begin position="616"/>
        <end position="703"/>
    </location>
</feature>
<feature type="compositionally biased region" description="Polar residues" evidence="5">
    <location>
        <begin position="402"/>
        <end position="413"/>
    </location>
</feature>
<feature type="region of interest" description="Disordered" evidence="5">
    <location>
        <begin position="858"/>
        <end position="906"/>
    </location>
</feature>
<dbReference type="OMA" id="FHQVGPT"/>
<proteinExistence type="inferred from homology"/>
<dbReference type="Pfam" id="PF10033">
    <property type="entry name" value="ATG13"/>
    <property type="match status" value="1"/>
</dbReference>
<dbReference type="GO" id="GO:0000423">
    <property type="term" value="P:mitophagy"/>
    <property type="evidence" value="ECO:0007669"/>
    <property type="project" value="TreeGrafter"/>
</dbReference>
<evidence type="ECO:0000256" key="5">
    <source>
        <dbReference type="SAM" id="MobiDB-lite"/>
    </source>
</evidence>
<dbReference type="PANTHER" id="PTHR13430">
    <property type="match status" value="1"/>
</dbReference>
<dbReference type="STRING" id="1262450.S3CW16"/>
<sequence length="1150" mass="119950">MHQQSRHPPRGAFSPATAPQTNPTRTNNPRDALPSRSRASSENTPPGPPLDAGGDAASSGTGGLGGSAAIVGGPTKESIKKLDQIIQNFYLKAAVLVVQSRIPVTVSGGSRGRKTNKWFQIETDDIDDFKDELKIWKHCGGFDHRPPPMIIETYLDASRLSPGQALVVIDENGKRWDALEALNSNDMSASGSGSSSSGRSDNNKIRTRSTEIILERWKVELRCIPSLLKTSAGGAGSGSETMGGGGPGEKGRTNEGGSGASSVEYEIEDFGPILPTIYKRSIVFFRSLFVTTNVLPAYRFSRQATTKNVHPALKVRCRVLTGADAEARINARGFDNLRQPLVYDGAREPVTDYMFGDLEVPIGRFSASVTYRNDCSFRVDDSESLLSSRFMGIDENYFRPSIPQTQNPDNAYLSSQRHSQQQGGQQHRRQSSATEAPVGSLPSHHRHARNIAEPSYRPQPQQTYGSLSTFHGPGALATSPISALKAVRPLGSDTSSPTDSIQPSSMEQRPQFDPPNSLPITAGRHTGMSPSTPIAARPPTLRNLDGLGRRPSVSFQPFKAGSLSSSPRVHDDMQIPSSPLSGSRPTSGLSALAQARNRNSLTAGMAASLRGAPIPSTSAGSAVTGAINVDPGPSSSPRLGGGGSRYSSSFTHRRARSSFGGTSRNEDDQGSSGKQSLASSMAQPGSGLLAEAGGVASSGSFQTDDDNISEFLKTLESKKTLQSFEVSSKRGDSARRTVAQLSRFQMMRDSNAALTDSMNASTSPSPSQHLLPRSIGSSSRQLPAASSVLSSISGTQLPANTSASFSASSHSPIKSPHTPHTPHTPAVPSRLSENAIIDYQGSAHARTRSGGARAIVENDEADDNRTHGTTAIDIPLSPRLLQPGGGRRSSSAVQKTRAHLDDDSADLAAFGTTQRSLSAGADDREPPSPGALFRLEAPETSSGVASDGDSAAIGGGAVGTSPGHLMGTPGGLKAAAAGILRPSSGGALPRSAGLGDDDDKTATARVGSLPPNALAATSAALRASAHISASAMAGPAQRKRYTGRQQSVASPLSPQQPAASENVGRGSTAGSDGRPTPPQMSRGSFSGSFLGRYSGSGRGGSGAGSLTGGGPGASGDDDDLLFDLSEIGRDPSRRSLDEARGGGSHNWRQQ</sequence>
<evidence type="ECO:0000259" key="6">
    <source>
        <dbReference type="Pfam" id="PF10033"/>
    </source>
</evidence>
<feature type="compositionally biased region" description="Polar residues" evidence="5">
    <location>
        <begin position="575"/>
        <end position="589"/>
    </location>
</feature>
<feature type="region of interest" description="Disordered" evidence="5">
    <location>
        <begin position="981"/>
        <end position="1150"/>
    </location>
</feature>
<feature type="compositionally biased region" description="Polar residues" evidence="5">
    <location>
        <begin position="1043"/>
        <end position="1059"/>
    </location>
</feature>
<dbReference type="InterPro" id="IPR018731">
    <property type="entry name" value="Atg13_N"/>
</dbReference>
<dbReference type="HOGENOM" id="CLU_007151_1_0_1"/>
<dbReference type="GO" id="GO:0034727">
    <property type="term" value="P:piecemeal microautophagy of the nucleus"/>
    <property type="evidence" value="ECO:0007669"/>
    <property type="project" value="TreeGrafter"/>
</dbReference>
<dbReference type="EMBL" id="KE148158">
    <property type="protein sequence ID" value="EPE04990.1"/>
    <property type="molecule type" value="Genomic_DNA"/>
</dbReference>
<comment type="similarity">
    <text evidence="1 4">Belongs to the ATG13 family. Fungi subfamily.</text>
</comment>
<dbReference type="eggNOG" id="KOG4573">
    <property type="taxonomic scope" value="Eukaryota"/>
</dbReference>
<dbReference type="GO" id="GO:1990316">
    <property type="term" value="C:Atg1/ULK1 kinase complex"/>
    <property type="evidence" value="ECO:0007669"/>
    <property type="project" value="InterPro"/>
</dbReference>
<feature type="region of interest" description="Disordered" evidence="5">
    <location>
        <begin position="488"/>
        <end position="589"/>
    </location>
</feature>
<dbReference type="GO" id="GO:0034497">
    <property type="term" value="P:protein localization to phagophore assembly site"/>
    <property type="evidence" value="ECO:0007669"/>
    <property type="project" value="TreeGrafter"/>
</dbReference>
<feature type="compositionally biased region" description="Gly residues" evidence="5">
    <location>
        <begin position="1094"/>
        <end position="1113"/>
    </location>
</feature>
<keyword evidence="3 4" id="KW-0072">Autophagy</keyword>
<feature type="compositionally biased region" description="Low complexity" evidence="5">
    <location>
        <begin position="414"/>
        <end position="425"/>
    </location>
</feature>
<feature type="compositionally biased region" description="Polar residues" evidence="5">
    <location>
        <begin position="492"/>
        <end position="508"/>
    </location>
</feature>
<feature type="region of interest" description="Disordered" evidence="5">
    <location>
        <begin position="398"/>
        <end position="446"/>
    </location>
</feature>
<dbReference type="Gene3D" id="6.10.140.1900">
    <property type="match status" value="1"/>
</dbReference>
<feature type="region of interest" description="Disordered" evidence="5">
    <location>
        <begin position="755"/>
        <end position="779"/>
    </location>
</feature>
<dbReference type="Proteomes" id="UP000016923">
    <property type="component" value="Unassembled WGS sequence"/>
</dbReference>
<feature type="compositionally biased region" description="Low complexity" evidence="5">
    <location>
        <begin position="1013"/>
        <end position="1025"/>
    </location>
</feature>
<evidence type="ECO:0000256" key="1">
    <source>
        <dbReference type="ARBA" id="ARBA00005246"/>
    </source>
</evidence>
<evidence type="ECO:0000313" key="7">
    <source>
        <dbReference type="EMBL" id="EPE04990.1"/>
    </source>
</evidence>
<feature type="region of interest" description="Disordered" evidence="5">
    <location>
        <begin position="232"/>
        <end position="260"/>
    </location>
</feature>
<feature type="compositionally biased region" description="Low complexity" evidence="5">
    <location>
        <begin position="1081"/>
        <end position="1093"/>
    </location>
</feature>
<feature type="domain" description="Autophagy-related protein 13 N-terminal" evidence="6">
    <location>
        <begin position="86"/>
        <end position="377"/>
    </location>
</feature>
<dbReference type="InterPro" id="IPR040182">
    <property type="entry name" value="ATG13"/>
</dbReference>
<evidence type="ECO:0000256" key="2">
    <source>
        <dbReference type="ARBA" id="ARBA00013801"/>
    </source>
</evidence>